<comment type="caution">
    <text evidence="1">The sequence shown here is derived from an EMBL/GenBank/DDBJ whole genome shotgun (WGS) entry which is preliminary data.</text>
</comment>
<sequence>MTNPNRLANTMGHSMTWNTMKHPKAGSEHIVEAWKCDSNSLTLRAMPRITHCYLFPNTFETMRVNLAFHLLSEEVGRGLLLYHEQIKAHVGTSSCTSGYPP</sequence>
<evidence type="ECO:0000313" key="1">
    <source>
        <dbReference type="EMBL" id="KAG0433817.1"/>
    </source>
</evidence>
<organism evidence="1 2">
    <name type="scientific">Ixodes persulcatus</name>
    <name type="common">Taiga tick</name>
    <dbReference type="NCBI Taxonomy" id="34615"/>
    <lineage>
        <taxon>Eukaryota</taxon>
        <taxon>Metazoa</taxon>
        <taxon>Ecdysozoa</taxon>
        <taxon>Arthropoda</taxon>
        <taxon>Chelicerata</taxon>
        <taxon>Arachnida</taxon>
        <taxon>Acari</taxon>
        <taxon>Parasitiformes</taxon>
        <taxon>Ixodida</taxon>
        <taxon>Ixodoidea</taxon>
        <taxon>Ixodidae</taxon>
        <taxon>Ixodinae</taxon>
        <taxon>Ixodes</taxon>
    </lineage>
</organism>
<evidence type="ECO:0000313" key="2">
    <source>
        <dbReference type="Proteomes" id="UP000805193"/>
    </source>
</evidence>
<name>A0AC60QJR9_IXOPE</name>
<dbReference type="Proteomes" id="UP000805193">
    <property type="component" value="Unassembled WGS sequence"/>
</dbReference>
<keyword evidence="2" id="KW-1185">Reference proteome</keyword>
<accession>A0AC60QJR9</accession>
<protein>
    <submittedName>
        <fullName evidence="1">Uncharacterized protein</fullName>
    </submittedName>
</protein>
<proteinExistence type="predicted"/>
<reference evidence="1 2" key="1">
    <citation type="journal article" date="2020" name="Cell">
        <title>Large-Scale Comparative Analyses of Tick Genomes Elucidate Their Genetic Diversity and Vector Capacities.</title>
        <authorList>
            <consortium name="Tick Genome and Microbiome Consortium (TIGMIC)"/>
            <person name="Jia N."/>
            <person name="Wang J."/>
            <person name="Shi W."/>
            <person name="Du L."/>
            <person name="Sun Y."/>
            <person name="Zhan W."/>
            <person name="Jiang J.F."/>
            <person name="Wang Q."/>
            <person name="Zhang B."/>
            <person name="Ji P."/>
            <person name="Bell-Sakyi L."/>
            <person name="Cui X.M."/>
            <person name="Yuan T.T."/>
            <person name="Jiang B.G."/>
            <person name="Yang W.F."/>
            <person name="Lam T.T."/>
            <person name="Chang Q.C."/>
            <person name="Ding S.J."/>
            <person name="Wang X.J."/>
            <person name="Zhu J.G."/>
            <person name="Ruan X.D."/>
            <person name="Zhao L."/>
            <person name="Wei J.T."/>
            <person name="Ye R.Z."/>
            <person name="Que T.C."/>
            <person name="Du C.H."/>
            <person name="Zhou Y.H."/>
            <person name="Cheng J.X."/>
            <person name="Dai P.F."/>
            <person name="Guo W.B."/>
            <person name="Han X.H."/>
            <person name="Huang E.J."/>
            <person name="Li L.F."/>
            <person name="Wei W."/>
            <person name="Gao Y.C."/>
            <person name="Liu J.Z."/>
            <person name="Shao H.Z."/>
            <person name="Wang X."/>
            <person name="Wang C.C."/>
            <person name="Yang T.C."/>
            <person name="Huo Q.B."/>
            <person name="Li W."/>
            <person name="Chen H.Y."/>
            <person name="Chen S.E."/>
            <person name="Zhou L.G."/>
            <person name="Ni X.B."/>
            <person name="Tian J.H."/>
            <person name="Sheng Y."/>
            <person name="Liu T."/>
            <person name="Pan Y.S."/>
            <person name="Xia L.Y."/>
            <person name="Li J."/>
            <person name="Zhao F."/>
            <person name="Cao W.C."/>
        </authorList>
    </citation>
    <scope>NUCLEOTIDE SEQUENCE [LARGE SCALE GENOMIC DNA]</scope>
    <source>
        <strain evidence="1">Iper-2018</strain>
    </source>
</reference>
<dbReference type="EMBL" id="JABSTQ010009031">
    <property type="protein sequence ID" value="KAG0433817.1"/>
    <property type="molecule type" value="Genomic_DNA"/>
</dbReference>
<gene>
    <name evidence="1" type="ORF">HPB47_019573</name>
</gene>